<comment type="caution">
    <text evidence="5">The sequence shown here is derived from an EMBL/GenBank/DDBJ whole genome shotgun (WGS) entry which is preliminary data.</text>
</comment>
<dbReference type="SUPFAM" id="SSF51126">
    <property type="entry name" value="Pectin lyase-like"/>
    <property type="match status" value="1"/>
</dbReference>
<dbReference type="Pfam" id="PF00295">
    <property type="entry name" value="Glyco_hydro_28"/>
    <property type="match status" value="1"/>
</dbReference>
<keyword evidence="3 4" id="KW-0326">Glycosidase</keyword>
<dbReference type="PANTHER" id="PTHR31339">
    <property type="entry name" value="PECTIN LYASE-RELATED"/>
    <property type="match status" value="1"/>
</dbReference>
<organism evidence="5 6">
    <name type="scientific">Paenibacillus agaridevorans</name>
    <dbReference type="NCBI Taxonomy" id="171404"/>
    <lineage>
        <taxon>Bacteria</taxon>
        <taxon>Bacillati</taxon>
        <taxon>Bacillota</taxon>
        <taxon>Bacilli</taxon>
        <taxon>Bacillales</taxon>
        <taxon>Paenibacillaceae</taxon>
        <taxon>Paenibacillus</taxon>
    </lineage>
</organism>
<keyword evidence="6" id="KW-1185">Reference proteome</keyword>
<evidence type="ECO:0000256" key="2">
    <source>
        <dbReference type="ARBA" id="ARBA00022801"/>
    </source>
</evidence>
<keyword evidence="2 4" id="KW-0378">Hydrolase</keyword>
<name>A0A2R5EL88_9BACL</name>
<dbReference type="InterPro" id="IPR012334">
    <property type="entry name" value="Pectin_lyas_fold"/>
</dbReference>
<reference evidence="5 6" key="1">
    <citation type="submission" date="2017-08" db="EMBL/GenBank/DDBJ databases">
        <title>Substantial Increase in Enzyme Production by Combined Drug-Resistance Mutations in Paenibacillus agaridevorans.</title>
        <authorList>
            <person name="Tanaka Y."/>
            <person name="Funane K."/>
            <person name="Hosaka T."/>
            <person name="Shiwa Y."/>
            <person name="Fujita N."/>
            <person name="Miyazaki T."/>
            <person name="Yoshikawa H."/>
            <person name="Murakami K."/>
            <person name="Kasahara K."/>
            <person name="Inaoka T."/>
            <person name="Hiraga Y."/>
            <person name="Ochi K."/>
        </authorList>
    </citation>
    <scope>NUCLEOTIDE SEQUENCE [LARGE SCALE GENOMIC DNA]</scope>
    <source>
        <strain evidence="5 6">T-3040</strain>
    </source>
</reference>
<dbReference type="InterPro" id="IPR051801">
    <property type="entry name" value="GH28_Enzymes"/>
</dbReference>
<evidence type="ECO:0000256" key="4">
    <source>
        <dbReference type="RuleBase" id="RU361169"/>
    </source>
</evidence>
<dbReference type="InterPro" id="IPR000743">
    <property type="entry name" value="Glyco_hydro_28"/>
</dbReference>
<sequence length="491" mass="54544">MGDSVTTDTAAIQQAIDACAYQGGGTVYVPPGNYLVGRIELRDHITLWLEAGSVLLASTNQQDYQIVDVYAKCTNSTRYYGLLVAQGATNITIKGKGRIDGQDKAFWTPKETIGEGWNSTPPRYDPKDWRPMLLLLEECHNVEITGITISASPVYAGWLIDCNYVSLHHLLIQNDFYGPNSDGFHISSCRYVNIHACHFVTGDDSIAIDSNGQQNAQHFTISNCTFNTSVNVFRIYTGLDPWVREAVYSEIRNITVTNCSVVNAAGVLNVTAEDGCIEGITISNMTIGMEQEGTAIFLMASNGKIRNIHLQHWYVNGNGACTIIGLPEDEITDVALSHMNFNLTAKKKMYGYDIPDPIPSYAQHHFAPYGFYIRNAANVSLTQVHMKQCTSTVPNDWYTIKCMKVDHLYVEGLVYESETVFTETPLVYLADVHTAQFTNCRTLTKTKTFVHVTGILPTQLYFTGSMLEQVTTLCKADPNTTYNLKSTPNHI</sequence>
<comment type="similarity">
    <text evidence="1 4">Belongs to the glycosyl hydrolase 28 family.</text>
</comment>
<dbReference type="AlphaFoldDB" id="A0A2R5EL88"/>
<dbReference type="Gene3D" id="2.160.20.10">
    <property type="entry name" value="Single-stranded right-handed beta-helix, Pectin lyase-like"/>
    <property type="match status" value="1"/>
</dbReference>
<proteinExistence type="inferred from homology"/>
<dbReference type="Proteomes" id="UP000245202">
    <property type="component" value="Unassembled WGS sequence"/>
</dbReference>
<dbReference type="GO" id="GO:0005975">
    <property type="term" value="P:carbohydrate metabolic process"/>
    <property type="evidence" value="ECO:0007669"/>
    <property type="project" value="InterPro"/>
</dbReference>
<dbReference type="PANTHER" id="PTHR31339:SF9">
    <property type="entry name" value="PLASMIN AND FIBRONECTIN-BINDING PROTEIN A"/>
    <property type="match status" value="1"/>
</dbReference>
<dbReference type="EMBL" id="BDQX01000019">
    <property type="protein sequence ID" value="GBG05738.1"/>
    <property type="molecule type" value="Genomic_DNA"/>
</dbReference>
<dbReference type="GO" id="GO:0004650">
    <property type="term" value="F:polygalacturonase activity"/>
    <property type="evidence" value="ECO:0007669"/>
    <property type="project" value="InterPro"/>
</dbReference>
<dbReference type="InterPro" id="IPR011050">
    <property type="entry name" value="Pectin_lyase_fold/virulence"/>
</dbReference>
<accession>A0A2R5EL88</accession>
<protein>
    <submittedName>
        <fullName evidence="5">Endopolygalacturonase</fullName>
    </submittedName>
</protein>
<gene>
    <name evidence="5" type="ORF">PAT3040_00223</name>
</gene>
<evidence type="ECO:0000313" key="5">
    <source>
        <dbReference type="EMBL" id="GBG05738.1"/>
    </source>
</evidence>
<evidence type="ECO:0000313" key="6">
    <source>
        <dbReference type="Proteomes" id="UP000245202"/>
    </source>
</evidence>
<evidence type="ECO:0000256" key="1">
    <source>
        <dbReference type="ARBA" id="ARBA00008834"/>
    </source>
</evidence>
<evidence type="ECO:0000256" key="3">
    <source>
        <dbReference type="ARBA" id="ARBA00023295"/>
    </source>
</evidence>